<name>A0A3A6PBY2_9BACL</name>
<evidence type="ECO:0000313" key="11">
    <source>
        <dbReference type="EMBL" id="RJX37775.1"/>
    </source>
</evidence>
<feature type="signal peptide" evidence="8">
    <location>
        <begin position="1"/>
        <end position="19"/>
    </location>
</feature>
<evidence type="ECO:0000259" key="9">
    <source>
        <dbReference type="Pfam" id="PF05504"/>
    </source>
</evidence>
<protein>
    <submittedName>
        <fullName evidence="11">Ger(X)C family spore germination protein</fullName>
    </submittedName>
</protein>
<evidence type="ECO:0000256" key="3">
    <source>
        <dbReference type="ARBA" id="ARBA00022544"/>
    </source>
</evidence>
<dbReference type="EMBL" id="QXQB01000005">
    <property type="protein sequence ID" value="RJX37775.1"/>
    <property type="molecule type" value="Genomic_DNA"/>
</dbReference>
<keyword evidence="5" id="KW-0472">Membrane</keyword>
<dbReference type="OrthoDB" id="2569624at2"/>
<dbReference type="Pfam" id="PF05504">
    <property type="entry name" value="Spore_GerAC"/>
    <property type="match status" value="1"/>
</dbReference>
<proteinExistence type="inferred from homology"/>
<keyword evidence="4 8" id="KW-0732">Signal</keyword>
<dbReference type="GO" id="GO:0009847">
    <property type="term" value="P:spore germination"/>
    <property type="evidence" value="ECO:0007669"/>
    <property type="project" value="InterPro"/>
</dbReference>
<comment type="similarity">
    <text evidence="2">Belongs to the GerABKC lipoprotein family.</text>
</comment>
<dbReference type="RefSeq" id="WP_120113697.1">
    <property type="nucleotide sequence ID" value="NZ_QXQB01000005.1"/>
</dbReference>
<evidence type="ECO:0000256" key="1">
    <source>
        <dbReference type="ARBA" id="ARBA00004635"/>
    </source>
</evidence>
<evidence type="ECO:0000256" key="6">
    <source>
        <dbReference type="ARBA" id="ARBA00023139"/>
    </source>
</evidence>
<dbReference type="Gene3D" id="3.30.300.210">
    <property type="entry name" value="Nutrient germinant receptor protein C, domain 3"/>
    <property type="match status" value="1"/>
</dbReference>
<dbReference type="InterPro" id="IPR008844">
    <property type="entry name" value="Spore_GerAC-like"/>
</dbReference>
<dbReference type="Pfam" id="PF25198">
    <property type="entry name" value="Spore_GerAC_N"/>
    <property type="match status" value="1"/>
</dbReference>
<keyword evidence="12" id="KW-1185">Reference proteome</keyword>
<dbReference type="InterPro" id="IPR046953">
    <property type="entry name" value="Spore_GerAC-like_C"/>
</dbReference>
<dbReference type="GO" id="GO:0016020">
    <property type="term" value="C:membrane"/>
    <property type="evidence" value="ECO:0007669"/>
    <property type="project" value="UniProtKB-SubCell"/>
</dbReference>
<accession>A0A3A6PBY2</accession>
<dbReference type="NCBIfam" id="TIGR02887">
    <property type="entry name" value="spore_ger_x_C"/>
    <property type="match status" value="1"/>
</dbReference>
<evidence type="ECO:0000256" key="2">
    <source>
        <dbReference type="ARBA" id="ARBA00007886"/>
    </source>
</evidence>
<comment type="caution">
    <text evidence="11">The sequence shown here is derived from an EMBL/GenBank/DDBJ whole genome shotgun (WGS) entry which is preliminary data.</text>
</comment>
<dbReference type="InterPro" id="IPR057336">
    <property type="entry name" value="GerAC_N"/>
</dbReference>
<dbReference type="AlphaFoldDB" id="A0A3A6PBY2"/>
<evidence type="ECO:0000313" key="12">
    <source>
        <dbReference type="Proteomes" id="UP000267798"/>
    </source>
</evidence>
<keyword evidence="7" id="KW-0449">Lipoprotein</keyword>
<evidence type="ECO:0000256" key="5">
    <source>
        <dbReference type="ARBA" id="ARBA00023136"/>
    </source>
</evidence>
<evidence type="ECO:0000256" key="8">
    <source>
        <dbReference type="SAM" id="SignalP"/>
    </source>
</evidence>
<evidence type="ECO:0000256" key="4">
    <source>
        <dbReference type="ARBA" id="ARBA00022729"/>
    </source>
</evidence>
<feature type="domain" description="Spore germination protein N-terminal" evidence="10">
    <location>
        <begin position="23"/>
        <end position="209"/>
    </location>
</feature>
<dbReference type="PANTHER" id="PTHR35789">
    <property type="entry name" value="SPORE GERMINATION PROTEIN B3"/>
    <property type="match status" value="1"/>
</dbReference>
<dbReference type="PANTHER" id="PTHR35789:SF1">
    <property type="entry name" value="SPORE GERMINATION PROTEIN B3"/>
    <property type="match status" value="1"/>
</dbReference>
<dbReference type="InterPro" id="IPR038501">
    <property type="entry name" value="Spore_GerAC_C_sf"/>
</dbReference>
<organism evidence="11 12">
    <name type="scientific">Paenibacillus pinisoli</name>
    <dbReference type="NCBI Taxonomy" id="1276110"/>
    <lineage>
        <taxon>Bacteria</taxon>
        <taxon>Bacillati</taxon>
        <taxon>Bacillota</taxon>
        <taxon>Bacilli</taxon>
        <taxon>Bacillales</taxon>
        <taxon>Paenibacillaceae</taxon>
        <taxon>Paenibacillus</taxon>
    </lineage>
</organism>
<comment type="subcellular location">
    <subcellularLocation>
        <location evidence="1">Membrane</location>
        <topology evidence="1">Lipid-anchor</topology>
    </subcellularLocation>
</comment>
<keyword evidence="6" id="KW-0564">Palmitate</keyword>
<gene>
    <name evidence="11" type="ORF">D3P09_22710</name>
</gene>
<dbReference type="Proteomes" id="UP000267798">
    <property type="component" value="Unassembled WGS sequence"/>
</dbReference>
<reference evidence="11 12" key="1">
    <citation type="submission" date="2018-09" db="EMBL/GenBank/DDBJ databases">
        <title>Paenibacillus aracenensis nov. sp. isolated from a cave in southern Spain.</title>
        <authorList>
            <person name="Jurado V."/>
            <person name="Gutierrez-Patricio S."/>
            <person name="Gonzalez-Pimentel J.L."/>
            <person name="Miller A.Z."/>
            <person name="Laiz L."/>
            <person name="Saiz-Jimenez C."/>
        </authorList>
    </citation>
    <scope>NUCLEOTIDE SEQUENCE [LARGE SCALE GENOMIC DNA]</scope>
    <source>
        <strain evidence="11 12">JCM 19203</strain>
    </source>
</reference>
<evidence type="ECO:0000259" key="10">
    <source>
        <dbReference type="Pfam" id="PF25198"/>
    </source>
</evidence>
<evidence type="ECO:0000256" key="7">
    <source>
        <dbReference type="ARBA" id="ARBA00023288"/>
    </source>
</evidence>
<feature type="chain" id="PRO_5038339254" evidence="8">
    <location>
        <begin position="20"/>
        <end position="396"/>
    </location>
</feature>
<sequence>MRKRYAAICLLLWSVLPLAGCWDSMELEQRGFVIGVAIDEGNAPLHPNHTNGKQSFKVTFQEVIPAGLKQEGGSGSSLAGESYFNVTLEGKTMLSIIAKMSTMTSRTPFFEHLKLIVVSEKVAQSDYGFANVLDYFLRNNDARRNVSVMVAKGEAKSVLSTVPQGEKTPVMFIQSISKNQDTYRMVPETRIGDIHEYLLKRQSFVIQKVTSKDSSISLIGGGIMDGIKNNLVGFMDEMETAGFNFLREGIRGGVLEVDVGDNLVAYKVEQVSRRVNTDLSDPSNPKFTIELWVEGSILEAFERRDYLEQPTIEEIEAKVNESVQRLVNETLNKTQNQLKRDVLGVGNHLKERHPGVWKQLEQEWDTGRNYFANSDIQVKANVEVRRIGSVNNTERR</sequence>
<feature type="domain" description="Spore germination GerAC-like C-terminal" evidence="9">
    <location>
        <begin position="228"/>
        <end position="388"/>
    </location>
</feature>
<keyword evidence="3" id="KW-0309">Germination</keyword>